<dbReference type="GO" id="GO:0005737">
    <property type="term" value="C:cytoplasm"/>
    <property type="evidence" value="ECO:0007669"/>
    <property type="project" value="UniProtKB-SubCell"/>
</dbReference>
<protein>
    <recommendedName>
        <fullName evidence="2">ATP-dependent dethiobiotin synthetase BioD</fullName>
        <ecNumber evidence="2">6.3.3.3</ecNumber>
    </recommendedName>
    <alternativeName>
        <fullName evidence="2">DTB synthetase</fullName>
        <shortName evidence="2">DTBS</shortName>
    </alternativeName>
    <alternativeName>
        <fullName evidence="2">Dethiobiotin synthase</fullName>
    </alternativeName>
</protein>
<keyword evidence="2" id="KW-0963">Cytoplasm</keyword>
<evidence type="ECO:0000256" key="1">
    <source>
        <dbReference type="ARBA" id="ARBA00022756"/>
    </source>
</evidence>
<evidence type="ECO:0000256" key="2">
    <source>
        <dbReference type="HAMAP-Rule" id="MF_00336"/>
    </source>
</evidence>
<evidence type="ECO:0000313" key="4">
    <source>
        <dbReference type="EMBL" id="PYD58112.1"/>
    </source>
</evidence>
<keyword evidence="2" id="KW-0436">Ligase</keyword>
<dbReference type="InterPro" id="IPR027417">
    <property type="entry name" value="P-loop_NTPase"/>
</dbReference>
<dbReference type="HAMAP" id="MF_00336">
    <property type="entry name" value="BioD"/>
    <property type="match status" value="1"/>
</dbReference>
<dbReference type="InterPro" id="IPR029063">
    <property type="entry name" value="SAM-dependent_MTases_sf"/>
</dbReference>
<gene>
    <name evidence="2 4" type="primary">bioD</name>
    <name evidence="4" type="ORF">CFR75_03365</name>
</gene>
<sequence>MTRKDSIAAGFDSARNYEQAARIQRIAATELARRIAAGMRLHAPRRILEIGCGTGFLTRELRRLFPHAHITATDIAPGMLQRLAHRMPDDGQLVLRRMDGEAPDLTGPFDLICSSLAMQWFADRKAALAALAGLLAPGGHMALATLCAGSFRQWRAAYRAVDRTCPMADYPPCATLQAEWPDCGAGLWDEAELIDTPASPLAFVRELRAIGATHTDSPHTAGLRRVMAAAGAGDAPFAVSYHVAYGQFHRAPWPGVFVTGTDTDVGKTVASAALVRAWNAAYWKPLQSGTDDAPSDSTSLRHLTGLDATRLYPPAASFGASLSPEDAARQAHARIDPARIALPHHDPSAGPVVVEGAGGVFVPIAPDYLMIDLMARLALPVVLVARSTLGTINHTLLSLAALRARGLHVAGVILNGPPESVGRDAIMRHGQVRILAQFPPMTPMGPEAVAQLATLLPPWRDIMQS</sequence>
<comment type="catalytic activity">
    <reaction evidence="2">
        <text>(7R,8S)-7,8-diammoniononanoate + CO2 + ATP = (4R,5S)-dethiobiotin + ADP + phosphate + 3 H(+)</text>
        <dbReference type="Rhea" id="RHEA:15805"/>
        <dbReference type="ChEBI" id="CHEBI:15378"/>
        <dbReference type="ChEBI" id="CHEBI:16526"/>
        <dbReference type="ChEBI" id="CHEBI:30616"/>
        <dbReference type="ChEBI" id="CHEBI:43474"/>
        <dbReference type="ChEBI" id="CHEBI:149469"/>
        <dbReference type="ChEBI" id="CHEBI:149473"/>
        <dbReference type="ChEBI" id="CHEBI:456216"/>
        <dbReference type="EC" id="6.3.3.3"/>
    </reaction>
</comment>
<dbReference type="GO" id="GO:0000287">
    <property type="term" value="F:magnesium ion binding"/>
    <property type="evidence" value="ECO:0007669"/>
    <property type="project" value="UniProtKB-UniRule"/>
</dbReference>
<feature type="binding site" evidence="2">
    <location>
        <position position="296"/>
    </location>
    <ligand>
        <name>ATP</name>
        <dbReference type="ChEBI" id="CHEBI:30616"/>
    </ligand>
</feature>
<comment type="function">
    <text evidence="2">Catalyzes a mechanistically unusual reaction, the ATP-dependent insertion of CO2 between the N7 and N8 nitrogen atoms of 7,8-diaminopelargonic acid (DAPA, also called 7,8-diammoniononanoate) to form a ureido ring.</text>
</comment>
<feature type="binding site" evidence="2">
    <location>
        <position position="268"/>
    </location>
    <ligand>
        <name>Mg(2+)</name>
        <dbReference type="ChEBI" id="CHEBI:18420"/>
    </ligand>
</feature>
<evidence type="ECO:0000259" key="3">
    <source>
        <dbReference type="Pfam" id="PF08242"/>
    </source>
</evidence>
<dbReference type="RefSeq" id="WP_061271729.1">
    <property type="nucleotide sequence ID" value="NZ_CBCRXN010000001.1"/>
</dbReference>
<keyword evidence="2" id="KW-0479">Metal-binding</keyword>
<reference evidence="4 5" key="1">
    <citation type="submission" date="2017-07" db="EMBL/GenBank/DDBJ databases">
        <title>A draft genome sequence of Komagataeibacter xylinus LMG 1515.</title>
        <authorList>
            <person name="Skraban J."/>
            <person name="Cleenwerck I."/>
            <person name="Vandamme P."/>
            <person name="Trcek J."/>
        </authorList>
    </citation>
    <scope>NUCLEOTIDE SEQUENCE [LARGE SCALE GENOMIC DNA]</scope>
    <source>
        <strain evidence="4 5">LMG 1515</strain>
    </source>
</reference>
<dbReference type="PANTHER" id="PTHR43210">
    <property type="entry name" value="DETHIOBIOTIN SYNTHETASE"/>
    <property type="match status" value="1"/>
</dbReference>
<dbReference type="Gene3D" id="3.40.50.300">
    <property type="entry name" value="P-loop containing nucleotide triphosphate hydrolases"/>
    <property type="match status" value="1"/>
</dbReference>
<dbReference type="InterPro" id="IPR004472">
    <property type="entry name" value="DTB_synth_BioD"/>
</dbReference>
<dbReference type="SUPFAM" id="SSF53335">
    <property type="entry name" value="S-adenosyl-L-methionine-dependent methyltransferases"/>
    <property type="match status" value="1"/>
</dbReference>
<dbReference type="NCBIfam" id="TIGR00347">
    <property type="entry name" value="bioD"/>
    <property type="match status" value="1"/>
</dbReference>
<dbReference type="Pfam" id="PF13500">
    <property type="entry name" value="AAA_26"/>
    <property type="match status" value="1"/>
</dbReference>
<dbReference type="SUPFAM" id="SSF52540">
    <property type="entry name" value="P-loop containing nucleoside triphosphate hydrolases"/>
    <property type="match status" value="1"/>
</dbReference>
<keyword evidence="1 2" id="KW-0093">Biotin biosynthesis</keyword>
<keyword evidence="2" id="KW-0067">ATP-binding</keyword>
<keyword evidence="2" id="KW-0460">Magnesium</keyword>
<comment type="similarity">
    <text evidence="2">Belongs to the dethiobiotin synthetase family.</text>
</comment>
<accession>A0A318PL73</accession>
<dbReference type="GO" id="GO:0004141">
    <property type="term" value="F:dethiobiotin synthase activity"/>
    <property type="evidence" value="ECO:0007669"/>
    <property type="project" value="UniProtKB-UniRule"/>
</dbReference>
<feature type="binding site" evidence="2">
    <location>
        <position position="288"/>
    </location>
    <ligand>
        <name>substrate</name>
    </ligand>
</feature>
<dbReference type="EC" id="6.3.3.3" evidence="2"/>
<dbReference type="OrthoDB" id="9802097at2"/>
<comment type="cofactor">
    <cofactor evidence="2">
        <name>Mg(2+)</name>
        <dbReference type="ChEBI" id="CHEBI:18420"/>
    </cofactor>
</comment>
<dbReference type="EMBL" id="NKUC01000004">
    <property type="protein sequence ID" value="PYD58112.1"/>
    <property type="molecule type" value="Genomic_DNA"/>
</dbReference>
<dbReference type="STRING" id="1220579.GCA_001571345_00422"/>
<comment type="caution">
    <text evidence="2">Lacks conserved residue(s) required for the propagation of feature annotation.</text>
</comment>
<dbReference type="Proteomes" id="UP000248257">
    <property type="component" value="Unassembled WGS sequence"/>
</dbReference>
<feature type="binding site" evidence="2">
    <location>
        <begin position="264"/>
        <end position="269"/>
    </location>
    <ligand>
        <name>ATP</name>
        <dbReference type="ChEBI" id="CHEBI:30616"/>
    </ligand>
</feature>
<dbReference type="Gene3D" id="3.40.50.150">
    <property type="entry name" value="Vaccinia Virus protein VP39"/>
    <property type="match status" value="1"/>
</dbReference>
<comment type="subunit">
    <text evidence="2">Homodimer.</text>
</comment>
<dbReference type="InterPro" id="IPR013217">
    <property type="entry name" value="Methyltransf_12"/>
</dbReference>
<dbReference type="CDD" id="cd02440">
    <property type="entry name" value="AdoMet_MTases"/>
    <property type="match status" value="1"/>
</dbReference>
<dbReference type="UniPathway" id="UPA00078">
    <property type="reaction ID" value="UER00161"/>
</dbReference>
<evidence type="ECO:0000313" key="5">
    <source>
        <dbReference type="Proteomes" id="UP000248257"/>
    </source>
</evidence>
<comment type="pathway">
    <text evidence="2">Cofactor biosynthesis; biotin biosynthesis; biotin from 7,8-diaminononanoate: step 1/2.</text>
</comment>
<feature type="binding site" evidence="2">
    <location>
        <position position="355"/>
    </location>
    <ligand>
        <name>Mg(2+)</name>
        <dbReference type="ChEBI" id="CHEBI:18420"/>
    </ligand>
</feature>
<keyword evidence="2" id="KW-0547">Nucleotide-binding</keyword>
<feature type="binding site" evidence="2">
    <location>
        <begin position="355"/>
        <end position="358"/>
    </location>
    <ligand>
        <name>ATP</name>
        <dbReference type="ChEBI" id="CHEBI:30616"/>
    </ligand>
</feature>
<dbReference type="Pfam" id="PF08242">
    <property type="entry name" value="Methyltransf_12"/>
    <property type="match status" value="1"/>
</dbReference>
<comment type="caution">
    <text evidence="4">The sequence shown here is derived from an EMBL/GenBank/DDBJ whole genome shotgun (WGS) entry which is preliminary data.</text>
</comment>
<dbReference type="GO" id="GO:0005524">
    <property type="term" value="F:ATP binding"/>
    <property type="evidence" value="ECO:0007669"/>
    <property type="project" value="UniProtKB-UniRule"/>
</dbReference>
<dbReference type="PANTHER" id="PTHR43210:SF5">
    <property type="entry name" value="DETHIOBIOTIN SYNTHETASE"/>
    <property type="match status" value="1"/>
</dbReference>
<name>A0A318PL73_KOMXY</name>
<dbReference type="AlphaFoldDB" id="A0A318PL73"/>
<organism evidence="4 5">
    <name type="scientific">Komagataeibacter xylinus</name>
    <name type="common">Gluconacetobacter xylinus</name>
    <dbReference type="NCBI Taxonomy" id="28448"/>
    <lineage>
        <taxon>Bacteria</taxon>
        <taxon>Pseudomonadati</taxon>
        <taxon>Pseudomonadota</taxon>
        <taxon>Alphaproteobacteria</taxon>
        <taxon>Acetobacterales</taxon>
        <taxon>Acetobacteraceae</taxon>
        <taxon>Komagataeibacter</taxon>
    </lineage>
</organism>
<dbReference type="CDD" id="cd03109">
    <property type="entry name" value="DTBS"/>
    <property type="match status" value="1"/>
</dbReference>
<keyword evidence="5" id="KW-1185">Reference proteome</keyword>
<proteinExistence type="inferred from homology"/>
<feature type="active site" evidence="2">
    <location>
        <position position="284"/>
    </location>
</feature>
<feature type="domain" description="Methyltransferase type 12" evidence="3">
    <location>
        <begin position="48"/>
        <end position="140"/>
    </location>
</feature>
<comment type="subcellular location">
    <subcellularLocation>
        <location evidence="2">Cytoplasm</location>
    </subcellularLocation>
</comment>
<feature type="binding site" evidence="2">
    <location>
        <position position="296"/>
    </location>
    <ligand>
        <name>Mg(2+)</name>
        <dbReference type="ChEBI" id="CHEBI:18420"/>
    </ligand>
</feature>
<dbReference type="GO" id="GO:0009102">
    <property type="term" value="P:biotin biosynthetic process"/>
    <property type="evidence" value="ECO:0007669"/>
    <property type="project" value="UniProtKB-UniRule"/>
</dbReference>